<accession>A0ABQ8GT57</accession>
<reference evidence="2 3" key="1">
    <citation type="journal article" date="2021" name="Nat. Commun.">
        <title>Genetic determinants of endophytism in the Arabidopsis root mycobiome.</title>
        <authorList>
            <person name="Mesny F."/>
            <person name="Miyauchi S."/>
            <person name="Thiergart T."/>
            <person name="Pickel B."/>
            <person name="Atanasova L."/>
            <person name="Karlsson M."/>
            <person name="Huettel B."/>
            <person name="Barry K.W."/>
            <person name="Haridas S."/>
            <person name="Chen C."/>
            <person name="Bauer D."/>
            <person name="Andreopoulos W."/>
            <person name="Pangilinan J."/>
            <person name="LaButti K."/>
            <person name="Riley R."/>
            <person name="Lipzen A."/>
            <person name="Clum A."/>
            <person name="Drula E."/>
            <person name="Henrissat B."/>
            <person name="Kohler A."/>
            <person name="Grigoriev I.V."/>
            <person name="Martin F.M."/>
            <person name="Hacquard S."/>
        </authorList>
    </citation>
    <scope>NUCLEOTIDE SEQUENCE [LARGE SCALE GENOMIC DNA]</scope>
    <source>
        <strain evidence="2 3">MPI-SDFR-AT-0080</strain>
    </source>
</reference>
<gene>
    <name evidence="2" type="ORF">B0J12DRAFT_735400</name>
</gene>
<organism evidence="2 3">
    <name type="scientific">Macrophomina phaseolina</name>
    <dbReference type="NCBI Taxonomy" id="35725"/>
    <lineage>
        <taxon>Eukaryota</taxon>
        <taxon>Fungi</taxon>
        <taxon>Dikarya</taxon>
        <taxon>Ascomycota</taxon>
        <taxon>Pezizomycotina</taxon>
        <taxon>Dothideomycetes</taxon>
        <taxon>Dothideomycetes incertae sedis</taxon>
        <taxon>Botryosphaeriales</taxon>
        <taxon>Botryosphaeriaceae</taxon>
        <taxon>Macrophomina</taxon>
    </lineage>
</organism>
<dbReference type="EMBL" id="JAGTJR010000002">
    <property type="protein sequence ID" value="KAH7063511.1"/>
    <property type="molecule type" value="Genomic_DNA"/>
</dbReference>
<name>A0ABQ8GT57_9PEZI</name>
<dbReference type="Proteomes" id="UP000774617">
    <property type="component" value="Unassembled WGS sequence"/>
</dbReference>
<evidence type="ECO:0000313" key="2">
    <source>
        <dbReference type="EMBL" id="KAH7063511.1"/>
    </source>
</evidence>
<comment type="caution">
    <text evidence="2">The sequence shown here is derived from an EMBL/GenBank/DDBJ whole genome shotgun (WGS) entry which is preliminary data.</text>
</comment>
<sequence>MAIITPRLLSHDQRARLLTGHTTTLILLLSTTPTPHTIPNLPCRMLFAFSRIAAAQLTVANGVAPSPNASASTAASTVTLPTDACTPASLEYVLFWMKQSCSLPATAPLEPLPSLRDTLGVYAAVVALGVLDAEKELYRHVMVSIRHAPLSLEQLRALVEVSGVQRPFVREALRRSAGWARQGKAEELIEAKTWLMQERPELWDVGKIRRLEVEGGEKAEEKGRSKVEDRRIMMKEKIKEVEEKLQRQRRLAGLIE</sequence>
<proteinExistence type="predicted"/>
<evidence type="ECO:0000313" key="3">
    <source>
        <dbReference type="Proteomes" id="UP000774617"/>
    </source>
</evidence>
<feature type="coiled-coil region" evidence="1">
    <location>
        <begin position="224"/>
        <end position="251"/>
    </location>
</feature>
<keyword evidence="1" id="KW-0175">Coiled coil</keyword>
<evidence type="ECO:0000256" key="1">
    <source>
        <dbReference type="SAM" id="Coils"/>
    </source>
</evidence>
<protein>
    <submittedName>
        <fullName evidence="2">Uncharacterized protein</fullName>
    </submittedName>
</protein>
<keyword evidence="3" id="KW-1185">Reference proteome</keyword>